<proteinExistence type="inferred from homology"/>
<dbReference type="InterPro" id="IPR001697">
    <property type="entry name" value="Pyr_Knase"/>
</dbReference>
<evidence type="ECO:0000256" key="4">
    <source>
        <dbReference type="ARBA" id="ARBA00022679"/>
    </source>
</evidence>
<dbReference type="InterPro" id="IPR040442">
    <property type="entry name" value="Pyrv_kinase-like_dom_sf"/>
</dbReference>
<dbReference type="UniPathway" id="UPA00109">
    <property type="reaction ID" value="UER00188"/>
</dbReference>
<evidence type="ECO:0000256" key="9">
    <source>
        <dbReference type="ARBA" id="ARBA00022842"/>
    </source>
</evidence>
<dbReference type="Gene3D" id="3.20.20.60">
    <property type="entry name" value="Phosphoenolpyruvate-binding domains"/>
    <property type="match status" value="1"/>
</dbReference>
<dbReference type="InterPro" id="IPR015813">
    <property type="entry name" value="Pyrv/PenolPyrv_kinase-like_dom"/>
</dbReference>
<dbReference type="AlphaFoldDB" id="A0A1I3YKR4"/>
<evidence type="ECO:0000313" key="15">
    <source>
        <dbReference type="Proteomes" id="UP000198755"/>
    </source>
</evidence>
<evidence type="ECO:0000259" key="13">
    <source>
        <dbReference type="Pfam" id="PF00224"/>
    </source>
</evidence>
<keyword evidence="4 12" id="KW-0808">Transferase</keyword>
<comment type="similarity">
    <text evidence="2 12">Belongs to the pyruvate kinase family.</text>
</comment>
<dbReference type="InterPro" id="IPR015806">
    <property type="entry name" value="Pyrv_Knase_insert_dom_sf"/>
</dbReference>
<keyword evidence="10 12" id="KW-0324">Glycolysis</keyword>
<dbReference type="RefSeq" id="WP_175492533.1">
    <property type="nucleotide sequence ID" value="NZ_FOSN01000006.1"/>
</dbReference>
<evidence type="ECO:0000256" key="10">
    <source>
        <dbReference type="ARBA" id="ARBA00023152"/>
    </source>
</evidence>
<dbReference type="GO" id="GO:0000287">
    <property type="term" value="F:magnesium ion binding"/>
    <property type="evidence" value="ECO:0007669"/>
    <property type="project" value="InterPro"/>
</dbReference>
<comment type="pathway">
    <text evidence="1 12">Carbohydrate degradation; glycolysis; pyruvate from D-glyceraldehyde 3-phosphate: step 5/5.</text>
</comment>
<evidence type="ECO:0000256" key="3">
    <source>
        <dbReference type="ARBA" id="ARBA00012142"/>
    </source>
</evidence>
<name>A0A1I3YKR4_9HYPH</name>
<keyword evidence="5" id="KW-0479">Metal-binding</keyword>
<reference evidence="14 15" key="1">
    <citation type="submission" date="2016-10" db="EMBL/GenBank/DDBJ databases">
        <authorList>
            <person name="de Groot N.N."/>
        </authorList>
    </citation>
    <scope>NUCLEOTIDE SEQUENCE [LARGE SCALE GENOMIC DNA]</scope>
    <source>
        <strain evidence="14 15">NE2</strain>
    </source>
</reference>
<evidence type="ECO:0000256" key="12">
    <source>
        <dbReference type="RuleBase" id="RU000504"/>
    </source>
</evidence>
<dbReference type="GO" id="GO:0004743">
    <property type="term" value="F:pyruvate kinase activity"/>
    <property type="evidence" value="ECO:0007669"/>
    <property type="project" value="UniProtKB-EC"/>
</dbReference>
<protein>
    <recommendedName>
        <fullName evidence="3 12">Pyruvate kinase</fullName>
        <ecNumber evidence="3 12">2.7.1.40</ecNumber>
    </recommendedName>
</protein>
<evidence type="ECO:0000256" key="1">
    <source>
        <dbReference type="ARBA" id="ARBA00004997"/>
    </source>
</evidence>
<dbReference type="GO" id="GO:0016301">
    <property type="term" value="F:kinase activity"/>
    <property type="evidence" value="ECO:0007669"/>
    <property type="project" value="UniProtKB-KW"/>
</dbReference>
<sequence>MVASEGDAQTASWSDWPLRADFAESAANLAHYLALRRRDLRPLQPRLTALGLSSLGRCEAHVLPALRAVGAALAALDGDHGRPRPGFEEFFAGEKALAARSEAIFGNRSRGRAAALLVTCPSEAADEPKFMLQLAERGVEAVRINCAHDDADAWGRMIGHVRAAESTTGRRMKVLMDLAGPKIRTGAVSARKGEQRIFTGDILAITAPGKLGKLKHSEARFGVECTLPEAIRHAEAGRQIFIDDGKLSAVALRVEDWGLLARVTMAPEKGMKLKPEKGLNFPGVDLGVAAMTEKDHADLDFVAQNADGISFSFVHCAEDVAMLQDALAQRRPKDWRTLSLILKIETRQAVDNLPEIVVRAAGRQPAAIMIARGDLALEIGFARTAEMQEEILWIGEAAHLPVIWATQVLEHLVREGAPVRGEMTDAAMAARAECVMLNKGPYLLEAIDTLDSLLMRMGEHQHKKTPQLRRLMSW</sequence>
<dbReference type="InterPro" id="IPR015793">
    <property type="entry name" value="Pyrv_Knase_brl"/>
</dbReference>
<dbReference type="InterPro" id="IPR011037">
    <property type="entry name" value="Pyrv_Knase-like_insert_dom_sf"/>
</dbReference>
<keyword evidence="15" id="KW-1185">Reference proteome</keyword>
<organism evidence="14 15">
    <name type="scientific">Methylocapsa palsarum</name>
    <dbReference type="NCBI Taxonomy" id="1612308"/>
    <lineage>
        <taxon>Bacteria</taxon>
        <taxon>Pseudomonadati</taxon>
        <taxon>Pseudomonadota</taxon>
        <taxon>Alphaproteobacteria</taxon>
        <taxon>Hyphomicrobiales</taxon>
        <taxon>Beijerinckiaceae</taxon>
        <taxon>Methylocapsa</taxon>
    </lineage>
</organism>
<dbReference type="Gene3D" id="2.40.33.10">
    <property type="entry name" value="PK beta-barrel domain-like"/>
    <property type="match status" value="1"/>
</dbReference>
<dbReference type="GO" id="GO:0030955">
    <property type="term" value="F:potassium ion binding"/>
    <property type="evidence" value="ECO:0007669"/>
    <property type="project" value="InterPro"/>
</dbReference>
<comment type="catalytic activity">
    <reaction evidence="12">
        <text>pyruvate + ATP = phosphoenolpyruvate + ADP + H(+)</text>
        <dbReference type="Rhea" id="RHEA:18157"/>
        <dbReference type="ChEBI" id="CHEBI:15361"/>
        <dbReference type="ChEBI" id="CHEBI:15378"/>
        <dbReference type="ChEBI" id="CHEBI:30616"/>
        <dbReference type="ChEBI" id="CHEBI:58702"/>
        <dbReference type="ChEBI" id="CHEBI:456216"/>
        <dbReference type="EC" id="2.7.1.40"/>
    </reaction>
</comment>
<dbReference type="Pfam" id="PF00224">
    <property type="entry name" value="PK"/>
    <property type="match status" value="1"/>
</dbReference>
<evidence type="ECO:0000256" key="7">
    <source>
        <dbReference type="ARBA" id="ARBA00022777"/>
    </source>
</evidence>
<keyword evidence="7 12" id="KW-0418">Kinase</keyword>
<evidence type="ECO:0000256" key="5">
    <source>
        <dbReference type="ARBA" id="ARBA00022723"/>
    </source>
</evidence>
<dbReference type="GO" id="GO:0005524">
    <property type="term" value="F:ATP binding"/>
    <property type="evidence" value="ECO:0007669"/>
    <property type="project" value="UniProtKB-KW"/>
</dbReference>
<gene>
    <name evidence="14" type="ORF">SAMN05444581_10615</name>
</gene>
<evidence type="ECO:0000313" key="14">
    <source>
        <dbReference type="EMBL" id="SFK32424.1"/>
    </source>
</evidence>
<dbReference type="Proteomes" id="UP000198755">
    <property type="component" value="Unassembled WGS sequence"/>
</dbReference>
<evidence type="ECO:0000256" key="11">
    <source>
        <dbReference type="ARBA" id="ARBA00023317"/>
    </source>
</evidence>
<evidence type="ECO:0000256" key="6">
    <source>
        <dbReference type="ARBA" id="ARBA00022741"/>
    </source>
</evidence>
<dbReference type="STRING" id="1612308.SAMN05444581_10615"/>
<dbReference type="PANTHER" id="PTHR11817">
    <property type="entry name" value="PYRUVATE KINASE"/>
    <property type="match status" value="1"/>
</dbReference>
<dbReference type="PRINTS" id="PR01050">
    <property type="entry name" value="PYRUVTKNASE"/>
</dbReference>
<dbReference type="EMBL" id="FOSN01000006">
    <property type="protein sequence ID" value="SFK32424.1"/>
    <property type="molecule type" value="Genomic_DNA"/>
</dbReference>
<dbReference type="SUPFAM" id="SSF50800">
    <property type="entry name" value="PK beta-barrel domain-like"/>
    <property type="match status" value="1"/>
</dbReference>
<evidence type="ECO:0000256" key="2">
    <source>
        <dbReference type="ARBA" id="ARBA00008663"/>
    </source>
</evidence>
<keyword evidence="8" id="KW-0067">ATP-binding</keyword>
<dbReference type="SUPFAM" id="SSF51621">
    <property type="entry name" value="Phosphoenolpyruvate/pyruvate domain"/>
    <property type="match status" value="1"/>
</dbReference>
<keyword evidence="11 14" id="KW-0670">Pyruvate</keyword>
<accession>A0A1I3YKR4</accession>
<keyword evidence="9 12" id="KW-0460">Magnesium</keyword>
<keyword evidence="6" id="KW-0547">Nucleotide-binding</keyword>
<dbReference type="EC" id="2.7.1.40" evidence="3 12"/>
<feature type="domain" description="Pyruvate kinase barrel" evidence="13">
    <location>
        <begin position="125"/>
        <end position="438"/>
    </location>
</feature>
<evidence type="ECO:0000256" key="8">
    <source>
        <dbReference type="ARBA" id="ARBA00022840"/>
    </source>
</evidence>